<evidence type="ECO:0000256" key="1">
    <source>
        <dbReference type="ARBA" id="ARBA00004571"/>
    </source>
</evidence>
<comment type="similarity">
    <text evidence="10">Belongs to the TonB-dependent receptor family.</text>
</comment>
<dbReference type="InterPro" id="IPR037066">
    <property type="entry name" value="Plug_dom_sf"/>
</dbReference>
<sequence>MLCAWASIVVVTAQERDTTLERRIDEVTVTATPTPRRLTATIPVQVVTGEAIRTLGLQNMADAVRRFAGTTVRDYGGIGGMKTVSVRSLGAHHTAISYDQVAMSNTQAGQIDIGRLSLDNVAMLTLSVGQEEDLLQSARMSASAAVLSIRTEVPQFTSKRRHSLQAHIRAGSFGFVNPYLRLATRWNAHTALSVDANLLRADGVYPFTLVNGSERTREKRYNSDIRSWHSEANLYRTTDRSELRAKVYAFRSERGLPGSVVLYRTGNSERLWDENFFAQANYRWKANDRWTVQAQGKYNYSWNKYEDTDPKYEGGRQTDLNTQHEYYASLAAMGQITDRFKLSLAQDGAINTLNNNVNDNPAPIRFTSLTALRARYRLGRVTMVGTALATLITERVKRGDRPADRSQFTPSFSLTYRPLSDLDLNLRALYKKTFRVPTFNDLYYLRIGNTGLRPELADEYNIGLTWTAAPARLIDQITLTWDGYYNEVRDKIVAFPSTYVWRMVNFGRVRIFGFDVALTAGVPLTHGVRVDLQANYTYQRATDVTSPEAKNYRDQIPYTPLHSGSGSAALRTPWIDAAYTVVAVGDRYYMSQNLPENRVNGYAEHTIALSRTFHIHHPDGCRIRVQAECVNWMDTQYDIIKYYPMPGRSFRATVAVTL</sequence>
<keyword evidence="4" id="KW-0812">Transmembrane</keyword>
<evidence type="ECO:0000256" key="8">
    <source>
        <dbReference type="ARBA" id="ARBA00023170"/>
    </source>
</evidence>
<evidence type="ECO:0000256" key="9">
    <source>
        <dbReference type="ARBA" id="ARBA00023237"/>
    </source>
</evidence>
<dbReference type="InterPro" id="IPR039426">
    <property type="entry name" value="TonB-dep_rcpt-like"/>
</dbReference>
<evidence type="ECO:0000259" key="11">
    <source>
        <dbReference type="Pfam" id="PF00593"/>
    </source>
</evidence>
<accession>W2C6R4</accession>
<dbReference type="GO" id="GO:0015344">
    <property type="term" value="F:siderophore uptake transmembrane transporter activity"/>
    <property type="evidence" value="ECO:0007669"/>
    <property type="project" value="TreeGrafter"/>
</dbReference>
<dbReference type="PANTHER" id="PTHR30069:SF29">
    <property type="entry name" value="HEMOGLOBIN AND HEMOGLOBIN-HAPTOGLOBIN-BINDING PROTEIN 1-RELATED"/>
    <property type="match status" value="1"/>
</dbReference>
<comment type="subcellular location">
    <subcellularLocation>
        <location evidence="1">Cell outer membrane</location>
        <topology evidence="1">Multi-pass membrane protein</topology>
    </subcellularLocation>
</comment>
<name>W2C6R4_9BACT</name>
<dbReference type="PANTHER" id="PTHR30069">
    <property type="entry name" value="TONB-DEPENDENT OUTER MEMBRANE RECEPTOR"/>
    <property type="match status" value="1"/>
</dbReference>
<keyword evidence="7 10" id="KW-0472">Membrane</keyword>
<dbReference type="AlphaFoldDB" id="W2C6R4"/>
<evidence type="ECO:0000256" key="10">
    <source>
        <dbReference type="RuleBase" id="RU003357"/>
    </source>
</evidence>
<gene>
    <name evidence="13" type="ORF">N425_01710</name>
</gene>
<feature type="domain" description="TonB-dependent receptor plug" evidence="12">
    <location>
        <begin position="39"/>
        <end position="122"/>
    </location>
</feature>
<dbReference type="GO" id="GO:0044718">
    <property type="term" value="P:siderophore transmembrane transport"/>
    <property type="evidence" value="ECO:0007669"/>
    <property type="project" value="TreeGrafter"/>
</dbReference>
<keyword evidence="5" id="KW-0732">Signal</keyword>
<protein>
    <submittedName>
        <fullName evidence="13">Ligand-gated channel protein</fullName>
    </submittedName>
</protein>
<dbReference type="InterPro" id="IPR012910">
    <property type="entry name" value="Plug_dom"/>
</dbReference>
<keyword evidence="9" id="KW-0998">Cell outer membrane</keyword>
<evidence type="ECO:0000256" key="2">
    <source>
        <dbReference type="ARBA" id="ARBA00022448"/>
    </source>
</evidence>
<keyword evidence="6 10" id="KW-0798">TonB box</keyword>
<evidence type="ECO:0000256" key="3">
    <source>
        <dbReference type="ARBA" id="ARBA00022452"/>
    </source>
</evidence>
<reference evidence="13 14" key="1">
    <citation type="submission" date="2013-11" db="EMBL/GenBank/DDBJ databases">
        <title>Single cell genomics of uncultured Tannerella BU063 (oral taxon 286).</title>
        <authorList>
            <person name="Beall C.J."/>
            <person name="Campbell A.G."/>
            <person name="Griffen A.L."/>
            <person name="Podar M."/>
            <person name="Leys E.J."/>
        </authorList>
    </citation>
    <scope>NUCLEOTIDE SEQUENCE [LARGE SCALE GENOMIC DNA]</scope>
    <source>
        <strain evidence="13">Cell 2</strain>
    </source>
</reference>
<dbReference type="InterPro" id="IPR036942">
    <property type="entry name" value="Beta-barrel_TonB_sf"/>
</dbReference>
<evidence type="ECO:0000259" key="12">
    <source>
        <dbReference type="Pfam" id="PF07715"/>
    </source>
</evidence>
<evidence type="ECO:0000256" key="4">
    <source>
        <dbReference type="ARBA" id="ARBA00022692"/>
    </source>
</evidence>
<dbReference type="Pfam" id="PF00593">
    <property type="entry name" value="TonB_dep_Rec_b-barrel"/>
    <property type="match status" value="1"/>
</dbReference>
<dbReference type="GO" id="GO:0009279">
    <property type="term" value="C:cell outer membrane"/>
    <property type="evidence" value="ECO:0007669"/>
    <property type="project" value="UniProtKB-SubCell"/>
</dbReference>
<dbReference type="InterPro" id="IPR000531">
    <property type="entry name" value="Beta-barrel_TonB"/>
</dbReference>
<comment type="caution">
    <text evidence="13">The sequence shown here is derived from an EMBL/GenBank/DDBJ whole genome shotgun (WGS) entry which is preliminary data.</text>
</comment>
<dbReference type="Gene3D" id="2.40.170.20">
    <property type="entry name" value="TonB-dependent receptor, beta-barrel domain"/>
    <property type="match status" value="1"/>
</dbReference>
<dbReference type="Proteomes" id="UP000018837">
    <property type="component" value="Unassembled WGS sequence"/>
</dbReference>
<dbReference type="SUPFAM" id="SSF56935">
    <property type="entry name" value="Porins"/>
    <property type="match status" value="1"/>
</dbReference>
<evidence type="ECO:0000256" key="6">
    <source>
        <dbReference type="ARBA" id="ARBA00023077"/>
    </source>
</evidence>
<evidence type="ECO:0000256" key="5">
    <source>
        <dbReference type="ARBA" id="ARBA00022729"/>
    </source>
</evidence>
<keyword evidence="8" id="KW-0675">Receptor</keyword>
<keyword evidence="2" id="KW-0813">Transport</keyword>
<dbReference type="Pfam" id="PF07715">
    <property type="entry name" value="Plug"/>
    <property type="match status" value="1"/>
</dbReference>
<evidence type="ECO:0000256" key="7">
    <source>
        <dbReference type="ARBA" id="ARBA00023136"/>
    </source>
</evidence>
<organism evidence="13 14">
    <name type="scientific">Tannerella sp. oral taxon BU063 isolate Cell 2</name>
    <dbReference type="NCBI Taxonomy" id="1411148"/>
    <lineage>
        <taxon>Bacteria</taxon>
        <taxon>Pseudomonadati</taxon>
        <taxon>Bacteroidota</taxon>
        <taxon>Bacteroidia</taxon>
        <taxon>Bacteroidales</taxon>
        <taxon>Tannerellaceae</taxon>
        <taxon>Tannerella</taxon>
    </lineage>
</organism>
<feature type="domain" description="TonB-dependent receptor-like beta-barrel" evidence="11">
    <location>
        <begin position="252"/>
        <end position="609"/>
    </location>
</feature>
<dbReference type="Gene3D" id="2.170.130.10">
    <property type="entry name" value="TonB-dependent receptor, plug domain"/>
    <property type="match status" value="1"/>
</dbReference>
<keyword evidence="3" id="KW-1134">Transmembrane beta strand</keyword>
<evidence type="ECO:0000313" key="13">
    <source>
        <dbReference type="EMBL" id="ETK02924.1"/>
    </source>
</evidence>
<evidence type="ECO:0000313" key="14">
    <source>
        <dbReference type="Proteomes" id="UP000018837"/>
    </source>
</evidence>
<dbReference type="PATRIC" id="fig|1411148.3.peg.129"/>
<proteinExistence type="inferred from homology"/>
<dbReference type="EMBL" id="AYUF01000285">
    <property type="protein sequence ID" value="ETK02924.1"/>
    <property type="molecule type" value="Genomic_DNA"/>
</dbReference>